<dbReference type="PATRIC" id="fig|1396.428.peg.2778"/>
<keyword evidence="1" id="KW-0472">Membrane</keyword>
<dbReference type="RefSeq" id="WP_046954473.1">
    <property type="nucleotide sequence ID" value="NZ_LCYI01000017.1"/>
</dbReference>
<protein>
    <recommendedName>
        <fullName evidence="4">Permease</fullName>
    </recommendedName>
</protein>
<feature type="transmembrane region" description="Helical" evidence="1">
    <location>
        <begin position="20"/>
        <end position="40"/>
    </location>
</feature>
<gene>
    <name evidence="2" type="ORF">B4077_3398</name>
</gene>
<evidence type="ECO:0000313" key="2">
    <source>
        <dbReference type="EMBL" id="KLA31130.1"/>
    </source>
</evidence>
<dbReference type="Proteomes" id="UP000035214">
    <property type="component" value="Unassembled WGS sequence"/>
</dbReference>
<feature type="transmembrane region" description="Helical" evidence="1">
    <location>
        <begin position="314"/>
        <end position="338"/>
    </location>
</feature>
<dbReference type="AlphaFoldDB" id="A0A0G8F3Y4"/>
<organism evidence="2 3">
    <name type="scientific">Bacillus cereus</name>
    <dbReference type="NCBI Taxonomy" id="1396"/>
    <lineage>
        <taxon>Bacteria</taxon>
        <taxon>Bacillati</taxon>
        <taxon>Bacillota</taxon>
        <taxon>Bacilli</taxon>
        <taxon>Bacillales</taxon>
        <taxon>Bacillaceae</taxon>
        <taxon>Bacillus</taxon>
        <taxon>Bacillus cereus group</taxon>
    </lineage>
</organism>
<keyword evidence="1" id="KW-1133">Transmembrane helix</keyword>
<proteinExistence type="predicted"/>
<feature type="transmembrane region" description="Helical" evidence="1">
    <location>
        <begin position="358"/>
        <end position="383"/>
    </location>
</feature>
<reference evidence="2 3" key="1">
    <citation type="submission" date="2015-04" db="EMBL/GenBank/DDBJ databases">
        <title>Draft Genome Sequences of Eight Spore-Forming Food Isolates of Bacillus cereus Genome sequencing.</title>
        <authorList>
            <person name="Krawcyk A.O."/>
            <person name="de Jong A."/>
            <person name="Eijlander R.T."/>
            <person name="Berendsen E.M."/>
            <person name="Holsappel S."/>
            <person name="Wells-Bennik M."/>
            <person name="Kuipers O.P."/>
        </authorList>
    </citation>
    <scope>NUCLEOTIDE SEQUENCE [LARGE SCALE GENOMIC DNA]</scope>
    <source>
        <strain evidence="2 3">B4077</strain>
    </source>
</reference>
<accession>A0A0G8F3Y4</accession>
<name>A0A0G8F3Y4_BACCE</name>
<comment type="caution">
    <text evidence="2">The sequence shown here is derived from an EMBL/GenBank/DDBJ whole genome shotgun (WGS) entry which is preliminary data.</text>
</comment>
<evidence type="ECO:0000256" key="1">
    <source>
        <dbReference type="SAM" id="Phobius"/>
    </source>
</evidence>
<feature type="transmembrane region" description="Helical" evidence="1">
    <location>
        <begin position="389"/>
        <end position="412"/>
    </location>
</feature>
<evidence type="ECO:0008006" key="4">
    <source>
        <dbReference type="Google" id="ProtNLM"/>
    </source>
</evidence>
<keyword evidence="1" id="KW-0812">Transmembrane</keyword>
<evidence type="ECO:0000313" key="3">
    <source>
        <dbReference type="Proteomes" id="UP000035214"/>
    </source>
</evidence>
<dbReference type="EMBL" id="LCYI01000017">
    <property type="protein sequence ID" value="KLA31130.1"/>
    <property type="molecule type" value="Genomic_DNA"/>
</dbReference>
<sequence length="427" mass="49177">MRTLLIELKESLLKKKMLSLLILLQTCLLFALISALYLSFYKIDTKTKSFYAQYEGKNIYKLSDQLFDEKEVEFFSNPNALLKVKNFYHTLLNSKDFLYLNTTLQHIGVQNFKGQSIFLQGYEKGDPRPPYQKKEGLPSFDRVKSIQINDNVLSTFNVKTQKGRVFNKEDFLFKKGTKIPIMLGAEYQSFYNVGDTIYFDYLNQELEGMIVGILQKNTSFPVNGDSEFYADRYVILPEFIMEEVPQNAEALSFQQKHYLHAINGQIFTNKDMISVQKVVNAISQKVSFDDYIIIGANTIGISLMFTMMKQNIQLMFLFTAVIFIFCIISISLSLIMKWDTNIKKYAIHLISGATVPQILLYAFTEILCIICLSLTLIFSFMQLVGEMPISYYFTLLGVSLIIIVLGMIPFSFKLNQSNIVKILKKKE</sequence>